<dbReference type="CDD" id="cd09280">
    <property type="entry name" value="RNase_HI_eukaryote_like"/>
    <property type="match status" value="1"/>
</dbReference>
<name>A0A921ZDW2_MANSE</name>
<dbReference type="AlphaFoldDB" id="A0A921ZDW2"/>
<comment type="caution">
    <text evidence="3">The sequence shown here is derived from an EMBL/GenBank/DDBJ whole genome shotgun (WGS) entry which is preliminary data.</text>
</comment>
<dbReference type="Gene3D" id="3.30.420.10">
    <property type="entry name" value="Ribonuclease H-like superfamily/Ribonuclease H"/>
    <property type="match status" value="1"/>
</dbReference>
<dbReference type="Proteomes" id="UP000791440">
    <property type="component" value="Unassembled WGS sequence"/>
</dbReference>
<reference evidence="3" key="2">
    <citation type="submission" date="2020-12" db="EMBL/GenBank/DDBJ databases">
        <authorList>
            <person name="Kanost M."/>
        </authorList>
    </citation>
    <scope>NUCLEOTIDE SEQUENCE</scope>
</reference>
<dbReference type="InterPro" id="IPR036397">
    <property type="entry name" value="RNaseH_sf"/>
</dbReference>
<dbReference type="FunFam" id="3.30.420.10:FF:000097">
    <property type="entry name" value="Ribonuclease H1"/>
    <property type="match status" value="1"/>
</dbReference>
<evidence type="ECO:0000313" key="3">
    <source>
        <dbReference type="EMBL" id="KAG6455606.1"/>
    </source>
</evidence>
<dbReference type="PANTHER" id="PTHR10642">
    <property type="entry name" value="RIBONUCLEASE H1"/>
    <property type="match status" value="1"/>
</dbReference>
<evidence type="ECO:0000256" key="1">
    <source>
        <dbReference type="ARBA" id="ARBA00005300"/>
    </source>
</evidence>
<dbReference type="InterPro" id="IPR012337">
    <property type="entry name" value="RNaseH-like_sf"/>
</dbReference>
<evidence type="ECO:0000313" key="4">
    <source>
        <dbReference type="Proteomes" id="UP000791440"/>
    </source>
</evidence>
<dbReference type="EMBL" id="JH668493">
    <property type="protein sequence ID" value="KAG6455606.1"/>
    <property type="molecule type" value="Genomic_DNA"/>
</dbReference>
<comment type="similarity">
    <text evidence="1">Belongs to the RNase H family.</text>
</comment>
<dbReference type="InterPro" id="IPR002156">
    <property type="entry name" value="RNaseH_domain"/>
</dbReference>
<dbReference type="PANTHER" id="PTHR10642:SF31">
    <property type="entry name" value="RIBONUCLEASE H1"/>
    <property type="match status" value="1"/>
</dbReference>
<accession>A0A921ZDW2</accession>
<dbReference type="GO" id="GO:0003676">
    <property type="term" value="F:nucleic acid binding"/>
    <property type="evidence" value="ECO:0007669"/>
    <property type="project" value="InterPro"/>
</dbReference>
<dbReference type="GO" id="GO:0043137">
    <property type="term" value="P:DNA replication, removal of RNA primer"/>
    <property type="evidence" value="ECO:0007669"/>
    <property type="project" value="TreeGrafter"/>
</dbReference>
<dbReference type="GO" id="GO:0004523">
    <property type="term" value="F:RNA-DNA hybrid ribonuclease activity"/>
    <property type="evidence" value="ECO:0007669"/>
    <property type="project" value="InterPro"/>
</dbReference>
<feature type="domain" description="RNase H type-1" evidence="2">
    <location>
        <begin position="6"/>
        <end position="152"/>
    </location>
</feature>
<sequence length="157" mass="17479">MDHVDNDGFVDVYTDGACSSNGRSEARAGYGVYWGDNHPLNTSEPVSGRATNNRGEIQAATKAIKQALDNGVTKLAINTDSKFLINSATKWMPGWKQQGWKLQSGEPVKNERDFKELDRVQHKLQVKWNYVGAHSGVHGNEMADQLAKEGASKYRKW</sequence>
<organism evidence="3 4">
    <name type="scientific">Manduca sexta</name>
    <name type="common">Tobacco hawkmoth</name>
    <name type="synonym">Tobacco hornworm</name>
    <dbReference type="NCBI Taxonomy" id="7130"/>
    <lineage>
        <taxon>Eukaryota</taxon>
        <taxon>Metazoa</taxon>
        <taxon>Ecdysozoa</taxon>
        <taxon>Arthropoda</taxon>
        <taxon>Hexapoda</taxon>
        <taxon>Insecta</taxon>
        <taxon>Pterygota</taxon>
        <taxon>Neoptera</taxon>
        <taxon>Endopterygota</taxon>
        <taxon>Lepidoptera</taxon>
        <taxon>Glossata</taxon>
        <taxon>Ditrysia</taxon>
        <taxon>Bombycoidea</taxon>
        <taxon>Sphingidae</taxon>
        <taxon>Sphinginae</taxon>
        <taxon>Sphingini</taxon>
        <taxon>Manduca</taxon>
    </lineage>
</organism>
<dbReference type="PROSITE" id="PS50879">
    <property type="entry name" value="RNASE_H_1"/>
    <property type="match status" value="1"/>
</dbReference>
<dbReference type="InterPro" id="IPR050092">
    <property type="entry name" value="RNase_H"/>
</dbReference>
<gene>
    <name evidence="3" type="ORF">O3G_MSEX009279</name>
</gene>
<dbReference type="OrthoDB" id="407198at2759"/>
<keyword evidence="4" id="KW-1185">Reference proteome</keyword>
<dbReference type="SUPFAM" id="SSF53098">
    <property type="entry name" value="Ribonuclease H-like"/>
    <property type="match status" value="1"/>
</dbReference>
<dbReference type="Pfam" id="PF00075">
    <property type="entry name" value="RNase_H"/>
    <property type="match status" value="1"/>
</dbReference>
<protein>
    <recommendedName>
        <fullName evidence="2">RNase H type-1 domain-containing protein</fullName>
    </recommendedName>
</protein>
<proteinExistence type="inferred from homology"/>
<evidence type="ECO:0000259" key="2">
    <source>
        <dbReference type="PROSITE" id="PS50879"/>
    </source>
</evidence>
<reference evidence="3" key="1">
    <citation type="journal article" date="2016" name="Insect Biochem. Mol. Biol.">
        <title>Multifaceted biological insights from a draft genome sequence of the tobacco hornworm moth, Manduca sexta.</title>
        <authorList>
            <person name="Kanost M.R."/>
            <person name="Arrese E.L."/>
            <person name="Cao X."/>
            <person name="Chen Y.R."/>
            <person name="Chellapilla S."/>
            <person name="Goldsmith M.R."/>
            <person name="Grosse-Wilde E."/>
            <person name="Heckel D.G."/>
            <person name="Herndon N."/>
            <person name="Jiang H."/>
            <person name="Papanicolaou A."/>
            <person name="Qu J."/>
            <person name="Soulages J.L."/>
            <person name="Vogel H."/>
            <person name="Walters J."/>
            <person name="Waterhouse R.M."/>
            <person name="Ahn S.J."/>
            <person name="Almeida F.C."/>
            <person name="An C."/>
            <person name="Aqrawi P."/>
            <person name="Bretschneider A."/>
            <person name="Bryant W.B."/>
            <person name="Bucks S."/>
            <person name="Chao H."/>
            <person name="Chevignon G."/>
            <person name="Christen J.M."/>
            <person name="Clarke D.F."/>
            <person name="Dittmer N.T."/>
            <person name="Ferguson L.C.F."/>
            <person name="Garavelou S."/>
            <person name="Gordon K.H.J."/>
            <person name="Gunaratna R.T."/>
            <person name="Han Y."/>
            <person name="Hauser F."/>
            <person name="He Y."/>
            <person name="Heidel-Fischer H."/>
            <person name="Hirsh A."/>
            <person name="Hu Y."/>
            <person name="Jiang H."/>
            <person name="Kalra D."/>
            <person name="Klinner C."/>
            <person name="Konig C."/>
            <person name="Kovar C."/>
            <person name="Kroll A.R."/>
            <person name="Kuwar S.S."/>
            <person name="Lee S.L."/>
            <person name="Lehman R."/>
            <person name="Li K."/>
            <person name="Li Z."/>
            <person name="Liang H."/>
            <person name="Lovelace S."/>
            <person name="Lu Z."/>
            <person name="Mansfield J.H."/>
            <person name="McCulloch K.J."/>
            <person name="Mathew T."/>
            <person name="Morton B."/>
            <person name="Muzny D.M."/>
            <person name="Neunemann D."/>
            <person name="Ongeri F."/>
            <person name="Pauchet Y."/>
            <person name="Pu L.L."/>
            <person name="Pyrousis I."/>
            <person name="Rao X.J."/>
            <person name="Redding A."/>
            <person name="Roesel C."/>
            <person name="Sanchez-Gracia A."/>
            <person name="Schaack S."/>
            <person name="Shukla A."/>
            <person name="Tetreau G."/>
            <person name="Wang Y."/>
            <person name="Xiong G.H."/>
            <person name="Traut W."/>
            <person name="Walsh T.K."/>
            <person name="Worley K.C."/>
            <person name="Wu D."/>
            <person name="Wu W."/>
            <person name="Wu Y.Q."/>
            <person name="Zhang X."/>
            <person name="Zou Z."/>
            <person name="Zucker H."/>
            <person name="Briscoe A.D."/>
            <person name="Burmester T."/>
            <person name="Clem R.J."/>
            <person name="Feyereisen R."/>
            <person name="Grimmelikhuijzen C.J.P."/>
            <person name="Hamodrakas S.J."/>
            <person name="Hansson B.S."/>
            <person name="Huguet E."/>
            <person name="Jermiin L.S."/>
            <person name="Lan Q."/>
            <person name="Lehman H.K."/>
            <person name="Lorenzen M."/>
            <person name="Merzendorfer H."/>
            <person name="Michalopoulos I."/>
            <person name="Morton D.B."/>
            <person name="Muthukrishnan S."/>
            <person name="Oakeshott J.G."/>
            <person name="Palmer W."/>
            <person name="Park Y."/>
            <person name="Passarelli A.L."/>
            <person name="Rozas J."/>
            <person name="Schwartz L.M."/>
            <person name="Smith W."/>
            <person name="Southgate A."/>
            <person name="Vilcinskas A."/>
            <person name="Vogt R."/>
            <person name="Wang P."/>
            <person name="Werren J."/>
            <person name="Yu X.Q."/>
            <person name="Zhou J.J."/>
            <person name="Brown S.J."/>
            <person name="Scherer S.E."/>
            <person name="Richards S."/>
            <person name="Blissard G.W."/>
        </authorList>
    </citation>
    <scope>NUCLEOTIDE SEQUENCE</scope>
</reference>